<feature type="non-terminal residue" evidence="1">
    <location>
        <position position="53"/>
    </location>
</feature>
<evidence type="ECO:0000313" key="2">
    <source>
        <dbReference type="Proteomes" id="UP001140217"/>
    </source>
</evidence>
<dbReference type="AlphaFoldDB" id="A0A9W8LE59"/>
<dbReference type="Proteomes" id="UP001140217">
    <property type="component" value="Unassembled WGS sequence"/>
</dbReference>
<dbReference type="EMBL" id="JANBUL010000412">
    <property type="protein sequence ID" value="KAJ2775815.1"/>
    <property type="molecule type" value="Genomic_DNA"/>
</dbReference>
<accession>A0A9W8LE59</accession>
<proteinExistence type="predicted"/>
<reference evidence="1" key="1">
    <citation type="submission" date="2022-07" db="EMBL/GenBank/DDBJ databases">
        <title>Phylogenomic reconstructions and comparative analyses of Kickxellomycotina fungi.</title>
        <authorList>
            <person name="Reynolds N.K."/>
            <person name="Stajich J.E."/>
            <person name="Barry K."/>
            <person name="Grigoriev I.V."/>
            <person name="Crous P."/>
            <person name="Smith M.E."/>
        </authorList>
    </citation>
    <scope>NUCLEOTIDE SEQUENCE</scope>
    <source>
        <strain evidence="1">NBRC 105414</strain>
    </source>
</reference>
<evidence type="ECO:0000313" key="1">
    <source>
        <dbReference type="EMBL" id="KAJ2775815.1"/>
    </source>
</evidence>
<name>A0A9W8LE59_9FUNG</name>
<organism evidence="1 2">
    <name type="scientific">Coemansia javaensis</name>
    <dbReference type="NCBI Taxonomy" id="2761396"/>
    <lineage>
        <taxon>Eukaryota</taxon>
        <taxon>Fungi</taxon>
        <taxon>Fungi incertae sedis</taxon>
        <taxon>Zoopagomycota</taxon>
        <taxon>Kickxellomycotina</taxon>
        <taxon>Kickxellomycetes</taxon>
        <taxon>Kickxellales</taxon>
        <taxon>Kickxellaceae</taxon>
        <taxon>Coemansia</taxon>
    </lineage>
</organism>
<sequence length="53" mass="5403">AISDLVRAQEKTQVGRTLTAQLVMAASSAVVPREAKKTLGALGRVAAKQPAGS</sequence>
<feature type="non-terminal residue" evidence="1">
    <location>
        <position position="1"/>
    </location>
</feature>
<keyword evidence="2" id="KW-1185">Reference proteome</keyword>
<protein>
    <submittedName>
        <fullName evidence="1">Uncharacterized protein</fullName>
    </submittedName>
</protein>
<gene>
    <name evidence="1" type="ORF">H4R18_005932</name>
</gene>
<comment type="caution">
    <text evidence="1">The sequence shown here is derived from an EMBL/GenBank/DDBJ whole genome shotgun (WGS) entry which is preliminary data.</text>
</comment>